<dbReference type="EMBL" id="JAMXQS010000008">
    <property type="protein sequence ID" value="MCO6051509.1"/>
    <property type="molecule type" value="Genomic_DNA"/>
</dbReference>
<accession>A0ABT1C9L3</accession>
<name>A0ABT1C9L3_9HYPH</name>
<comment type="caution">
    <text evidence="1">The sequence shown here is derived from an EMBL/GenBank/DDBJ whole genome shotgun (WGS) entry which is preliminary data.</text>
</comment>
<gene>
    <name evidence="1" type="ORF">NGM99_17125</name>
</gene>
<evidence type="ECO:0000313" key="2">
    <source>
        <dbReference type="Proteomes" id="UP001205906"/>
    </source>
</evidence>
<proteinExistence type="predicted"/>
<sequence>MAGGLASLRPVLMLEANAIIAALDLVCRINRQFRDAGDELLKLAALGVDGDDDSLPEPDMQKLAELPDTLWHTLKEELTSAIELADLPAPRKSHWQVALDAALRHAQTETAPT</sequence>
<dbReference type="RefSeq" id="WP_252821142.1">
    <property type="nucleotide sequence ID" value="NZ_JAMXQS010000008.1"/>
</dbReference>
<evidence type="ECO:0000313" key="1">
    <source>
        <dbReference type="EMBL" id="MCO6051509.1"/>
    </source>
</evidence>
<dbReference type="Proteomes" id="UP001205906">
    <property type="component" value="Unassembled WGS sequence"/>
</dbReference>
<reference evidence="1 2" key="1">
    <citation type="submission" date="2022-06" db="EMBL/GenBank/DDBJ databases">
        <title>Mesorhizobium sp. strain RP14 Genome sequencing and assembly.</title>
        <authorList>
            <person name="Kim I."/>
        </authorList>
    </citation>
    <scope>NUCLEOTIDE SEQUENCE [LARGE SCALE GENOMIC DNA]</scope>
    <source>
        <strain evidence="2">RP14(2022)</strain>
    </source>
</reference>
<organism evidence="1 2">
    <name type="scientific">Mesorhizobium liriopis</name>
    <dbReference type="NCBI Taxonomy" id="2953882"/>
    <lineage>
        <taxon>Bacteria</taxon>
        <taxon>Pseudomonadati</taxon>
        <taxon>Pseudomonadota</taxon>
        <taxon>Alphaproteobacteria</taxon>
        <taxon>Hyphomicrobiales</taxon>
        <taxon>Phyllobacteriaceae</taxon>
        <taxon>Mesorhizobium</taxon>
    </lineage>
</organism>
<protein>
    <submittedName>
        <fullName evidence="1">Uncharacterized protein</fullName>
    </submittedName>
</protein>
<keyword evidence="2" id="KW-1185">Reference proteome</keyword>